<dbReference type="InterPro" id="IPR046773">
    <property type="entry name" value="DOCKER_Lobe_C"/>
</dbReference>
<accession>A0A8S9ZIG6</accession>
<dbReference type="Gene3D" id="1.25.40.410">
    <property type="match status" value="1"/>
</dbReference>
<dbReference type="GO" id="GO:0007264">
    <property type="term" value="P:small GTPase-mediated signal transduction"/>
    <property type="evidence" value="ECO:0007669"/>
    <property type="project" value="InterPro"/>
</dbReference>
<evidence type="ECO:0000256" key="3">
    <source>
        <dbReference type="SAM" id="MobiDB-lite"/>
    </source>
</evidence>
<dbReference type="OrthoDB" id="47328at2759"/>
<dbReference type="EMBL" id="JABEBT010000084">
    <property type="protein sequence ID" value="KAF7633119.1"/>
    <property type="molecule type" value="Genomic_DNA"/>
</dbReference>
<dbReference type="Pfam" id="PF14429">
    <property type="entry name" value="DOCK-C2"/>
    <property type="match status" value="1"/>
</dbReference>
<dbReference type="InterPro" id="IPR001849">
    <property type="entry name" value="PH_domain"/>
</dbReference>
<feature type="region of interest" description="Disordered" evidence="3">
    <location>
        <begin position="2174"/>
        <end position="2197"/>
    </location>
</feature>
<dbReference type="Gene3D" id="2.60.40.150">
    <property type="entry name" value="C2 domain"/>
    <property type="match status" value="1"/>
</dbReference>
<dbReference type="InterPro" id="IPR035892">
    <property type="entry name" value="C2_domain_sf"/>
</dbReference>
<dbReference type="InterPro" id="IPR046769">
    <property type="entry name" value="DOCKER_Lobe_A"/>
</dbReference>
<evidence type="ECO:0000256" key="2">
    <source>
        <dbReference type="PROSITE-ProRule" id="PRU00983"/>
    </source>
</evidence>
<dbReference type="Proteomes" id="UP000605970">
    <property type="component" value="Unassembled WGS sequence"/>
</dbReference>
<comment type="caution">
    <text evidence="7">The sequence shown here is derived from an EMBL/GenBank/DDBJ whole genome shotgun (WGS) entry which is preliminary data.</text>
</comment>
<feature type="compositionally biased region" description="Low complexity" evidence="3">
    <location>
        <begin position="19"/>
        <end position="31"/>
    </location>
</feature>
<keyword evidence="1" id="KW-0344">Guanine-nucleotide releasing factor</keyword>
<dbReference type="SMART" id="SM00233">
    <property type="entry name" value="PH"/>
    <property type="match status" value="1"/>
</dbReference>
<evidence type="ECO:0000259" key="5">
    <source>
        <dbReference type="PROSITE" id="PS51650"/>
    </source>
</evidence>
<feature type="region of interest" description="Disordered" evidence="3">
    <location>
        <begin position="1480"/>
        <end position="1501"/>
    </location>
</feature>
<evidence type="ECO:0000313" key="8">
    <source>
        <dbReference type="Proteomes" id="UP000605970"/>
    </source>
</evidence>
<dbReference type="PROSITE" id="PS51651">
    <property type="entry name" value="DOCKER"/>
    <property type="match status" value="1"/>
</dbReference>
<gene>
    <name evidence="7" type="ORF">Mgra_00007481</name>
</gene>
<dbReference type="InterPro" id="IPR026791">
    <property type="entry name" value="DOCK"/>
</dbReference>
<dbReference type="PANTHER" id="PTHR23317:SF26">
    <property type="entry name" value="ZIZIMIN, ISOFORM K"/>
    <property type="match status" value="1"/>
</dbReference>
<dbReference type="Pfam" id="PF06920">
    <property type="entry name" value="DHR-2_Lobe_A"/>
    <property type="match status" value="1"/>
</dbReference>
<reference evidence="7" key="1">
    <citation type="journal article" date="2020" name="Ecol. Evol.">
        <title>Genome structure and content of the rice root-knot nematode (Meloidogyne graminicola).</title>
        <authorList>
            <person name="Phan N.T."/>
            <person name="Danchin E.G.J."/>
            <person name="Klopp C."/>
            <person name="Perfus-Barbeoch L."/>
            <person name="Kozlowski D.K."/>
            <person name="Koutsovoulos G.D."/>
            <person name="Lopez-Roques C."/>
            <person name="Bouchez O."/>
            <person name="Zahm M."/>
            <person name="Besnard G."/>
            <person name="Bellafiore S."/>
        </authorList>
    </citation>
    <scope>NUCLEOTIDE SEQUENCE</scope>
    <source>
        <strain evidence="7">VN-18</strain>
    </source>
</reference>
<dbReference type="Pfam" id="PF11878">
    <property type="entry name" value="DOCK_C-D_N"/>
    <property type="match status" value="1"/>
</dbReference>
<dbReference type="InterPro" id="IPR021816">
    <property type="entry name" value="DOCK_C/D_N"/>
</dbReference>
<dbReference type="InterPro" id="IPR043162">
    <property type="entry name" value="DOCK_C_lobe_C"/>
</dbReference>
<comment type="similarity">
    <text evidence="2">Belongs to the DOCK family.</text>
</comment>
<dbReference type="PROSITE" id="PS51650">
    <property type="entry name" value="C2_DOCK"/>
    <property type="match status" value="1"/>
</dbReference>
<dbReference type="InterPro" id="IPR027357">
    <property type="entry name" value="DOCKER_dom"/>
</dbReference>
<dbReference type="Gene3D" id="2.30.29.30">
    <property type="entry name" value="Pleckstrin-homology domain (PH domain)/Phosphotyrosine-binding domain (PTB)"/>
    <property type="match status" value="1"/>
</dbReference>
<feature type="region of interest" description="Disordered" evidence="3">
    <location>
        <begin position="1"/>
        <end position="31"/>
    </location>
</feature>
<dbReference type="PANTHER" id="PTHR23317">
    <property type="entry name" value="DEDICATOR OF CYTOKINESIS DOCK"/>
    <property type="match status" value="1"/>
</dbReference>
<feature type="compositionally biased region" description="Polar residues" evidence="3">
    <location>
        <begin position="1"/>
        <end position="18"/>
    </location>
</feature>
<keyword evidence="8" id="KW-1185">Reference proteome</keyword>
<evidence type="ECO:0000259" key="6">
    <source>
        <dbReference type="PROSITE" id="PS51651"/>
    </source>
</evidence>
<organism evidence="7 8">
    <name type="scientific">Meloidogyne graminicola</name>
    <dbReference type="NCBI Taxonomy" id="189291"/>
    <lineage>
        <taxon>Eukaryota</taxon>
        <taxon>Metazoa</taxon>
        <taxon>Ecdysozoa</taxon>
        <taxon>Nematoda</taxon>
        <taxon>Chromadorea</taxon>
        <taxon>Rhabditida</taxon>
        <taxon>Tylenchina</taxon>
        <taxon>Tylenchomorpha</taxon>
        <taxon>Tylenchoidea</taxon>
        <taxon>Meloidogynidae</taxon>
        <taxon>Meloidogyninae</taxon>
        <taxon>Meloidogyne</taxon>
    </lineage>
</organism>
<dbReference type="InterPro" id="IPR043161">
    <property type="entry name" value="DOCK_C_lobe_A"/>
</dbReference>
<proteinExistence type="inferred from homology"/>
<dbReference type="SUPFAM" id="SSF50729">
    <property type="entry name" value="PH domain-like"/>
    <property type="match status" value="1"/>
</dbReference>
<feature type="compositionally biased region" description="Low complexity" evidence="3">
    <location>
        <begin position="1483"/>
        <end position="1501"/>
    </location>
</feature>
<feature type="domain" description="C2 DOCK-type" evidence="5">
    <location>
        <begin position="761"/>
        <end position="967"/>
    </location>
</feature>
<dbReference type="Pfam" id="PF20421">
    <property type="entry name" value="DHR-2_Lobe_C"/>
    <property type="match status" value="1"/>
</dbReference>
<feature type="domain" description="DOCKER" evidence="6">
    <location>
        <begin position="1924"/>
        <end position="2412"/>
    </location>
</feature>
<dbReference type="InterPro" id="IPR027007">
    <property type="entry name" value="C2_DOCK-type_domain"/>
</dbReference>
<dbReference type="PROSITE" id="PS50003">
    <property type="entry name" value="PH_DOMAIN"/>
    <property type="match status" value="1"/>
</dbReference>
<feature type="compositionally biased region" description="Low complexity" evidence="3">
    <location>
        <begin position="2174"/>
        <end position="2195"/>
    </location>
</feature>
<dbReference type="InterPro" id="IPR011993">
    <property type="entry name" value="PH-like_dom_sf"/>
</dbReference>
<sequence>MHSSPRYSKNSFQQNECNSMLSTSSGGSSTLMDHISQKQLRQKSYITTIQSNKQQNFRKFTSAVRKPGQARETREAISRVLSAATANPFRPPPLAEPIDYEKFITEKSAQLENDRDRDMLLFFRDDVSVSGSEIYPRERTAVPSIRSRHINEANWLLTKDALIFYSSPYTVINFNYLKFAGDFKKIFAPILNSYLRFESDMILDEEKIQFAEQNMSNEVLKEGNLVVLPGDSIVDSFKSEKKRYCVLRRLNDCKVYIEVYKHNTTQQLFPALEIKYAQIKGTKRGKTLQVCSVDPDKRTLLFSAENESDLQFWLFEIDRAIATKQNNDVIPSEDSASLNSSLRENSVSASCPTTGFVIQFHFEGENATARALRPPIVERNNLFTLYWDMEPLPEPFNDEWSTLTEPLDEIELNNAKNVKQIVPLMSAHKLQPKKSISILSSEDAGSSSTLAASTSAANVTRESSPDPSHFELFGEKSELLFTAQIKKFELRARFSCRDTPEQIEPFFIRLFLFDATIGTRISEEFHIEIPTQRFVELRNSNSMVVISSKQHNGKIHGISQQKIRLADKLICSIQDPRPDLYLVAIIERILSDIPIDIYIKPNSSIDAKTSVKIQKSISASFLRLSHLKSIFAWTATSVIYGDFSNLFIYELYIFKEFTSRNKPIFPSLLNGGTYSIQNNCIRNCPIYKCDGRLTDADLQKSLNDMQKPERNGKFVYFIYLSPLRPWRSTSTEGSDITPPPSPSFELQSFFEQSVEPHRGFTNLLYVYPISLNYSAQKTFTRARNIVCNIKWICNRQIDKNSSSRSFSSISSPQSSPIFNRTDPNGPLVKFYNCSVQYHEQWPFFNDEVKIQLPVAFESTDHLLFTFNHVSVANALSGKQNNEQIETPIGYSWLPFTYENNLGLLQLIMSSNIEEFELPVSANLPKNYVNFDLFGDNKDGTISQFFHSEMPKLVDGGKKLFKVRLRLVSTIFTTEERIQNFFQLCQFNFSSFERLGSIMDLSSSNNDSPILKNRYNEGNVCSVSDLHESFSSSLEQNLNCEQELSSVVESLASVDILRIIPFVEVIFNRLFSLLTISKTQELALASLSTLVKLVDSLYVSRKSGRAILRNYIRLHFNSTTGNQSGESETLHSSICKLIPALFNKYETVNDHSSLNIQCLLRQLWFLFDCCTKSMAHWLILSNLLRAPRSYRFPNDHYFCLEELFHSLMEQIVEKHNKIPEECRSANLAIAVFLKYCLSLMDRYQIMKVLYGIVRTMDSVSSRVGTYNFRIYKFELLHVLTSHEHWIPLCLPLLTDKYGNVMRSDSIIFDGLSPQNQQSKINGSGGFFSKLFSHIFSSPYASHESNEIDRCTDTYSEHFYCSETYCSVHFLIGLLFQELTFSLKESREYRRKIIRLLRNLLAKHSQDQRYGDTSARNRISILYLPLLRFVIEHVRELEAIHKGVNKNESPMLSPVAKPKVNSSDYSSLSSNGAETLKHQLSTACNTPSNKSNPSNNSNRNITTSSFITSSPSQFFGNKASQISKTPNSVVVLLAEKLDKSEVRDLIITSLYVLSNIPKKILAAFWNAQETAIQQQQPTLSVDKNNSTNGEPVTARQQQQNLLLDFTRFLELSLLTFRYRGRFYHLIQQEKRLKHKNDAGTDHNNYNTFISIKDTEYAKTTSTTNDFFESFAAKNNLEDGNLSSSFQLDCHLSQEVALVVLECIQIIANQISLKTKYNTTNCYDAVFVRLLNLELELLNENWPETIRLHTLAALAFSSRFFHSGPLDCLSTLVKTLLLQLNSRISRIQTSAAALLQLILKGGFDASTAFSTKLSCSNQNLQKNHSNYSLLLTEKLGRPGAQISVALARLLSEKQLDIFRFERGLSKIESLISGNDKQQQNNSSSLVITSLFERAVLELVKQLRGVLEATRAISDMIQMADLHVQLANSYRGSAALRSEFFDALSNIHIGDGWYSEAAVCQAHSLAIVGKELQTKGLIPQTDWTLLNILNDQIAIEEELLSFSTVGNTQLGGFTIEDFTRKVDELVRTLLLSERYEAIGPIYRLSIPIFEKQLDFKYLVGIYAELQQACSRASEIKLNAKRHLGSYFKVVFHGQAHFGDEHKTEWVYREPRLTSLAEACDRMVESVRLALGHDRVQVLNDKMIDENNLDPSIAFIQVSYVEPSISVNNYAGKYNKTLNSNSSNVDSSSSSTSQSNSDNNLINEEKTDSMSYNLHTNIMTFIQEEKLIDSCVDETEQEMARTALRRLILTVLNTGIENPFPNTRRRQRIIRSDEYVLTPLELACECLIFKACQIRKILAAADIQRLHYGIHDKETLKRLDLKQLQLFLQGSVSPTVNAGLLAYAEAFTSSEQKQRYGKNGIGRLVVAFKTLIAELDIALRVNEAALAGDRVEYQSMLRQSFDGMLERLSMFFEGEKFLHKPGESQSDDTLSLGVFGFVERTDSSAAEMHIFDSISGLNG</sequence>
<protein>
    <submittedName>
        <fullName evidence="7">Uncharacterized protein</fullName>
    </submittedName>
</protein>
<evidence type="ECO:0000313" key="7">
    <source>
        <dbReference type="EMBL" id="KAF7633119.1"/>
    </source>
</evidence>
<name>A0A8S9ZIG6_9BILA</name>
<dbReference type="Gene3D" id="1.20.58.740">
    <property type="match status" value="1"/>
</dbReference>
<evidence type="ECO:0000259" key="4">
    <source>
        <dbReference type="PROSITE" id="PS50003"/>
    </source>
</evidence>
<evidence type="ECO:0000256" key="1">
    <source>
        <dbReference type="ARBA" id="ARBA00022658"/>
    </source>
</evidence>
<dbReference type="GO" id="GO:0005085">
    <property type="term" value="F:guanyl-nucleotide exchange factor activity"/>
    <property type="evidence" value="ECO:0007669"/>
    <property type="project" value="UniProtKB-KW"/>
</dbReference>
<feature type="domain" description="PH" evidence="4">
    <location>
        <begin position="218"/>
        <end position="322"/>
    </location>
</feature>